<evidence type="ECO:0000256" key="2">
    <source>
        <dbReference type="SAM" id="SignalP"/>
    </source>
</evidence>
<dbReference type="EMBL" id="FNKY01000001">
    <property type="protein sequence ID" value="SDQ98143.1"/>
    <property type="molecule type" value="Genomic_DNA"/>
</dbReference>
<gene>
    <name evidence="3" type="ORF">SAMN05216402_3101</name>
</gene>
<dbReference type="Proteomes" id="UP000183471">
    <property type="component" value="Unassembled WGS sequence"/>
</dbReference>
<organism evidence="3 4">
    <name type="scientific">Nitrosospira multiformis</name>
    <dbReference type="NCBI Taxonomy" id="1231"/>
    <lineage>
        <taxon>Bacteria</taxon>
        <taxon>Pseudomonadati</taxon>
        <taxon>Pseudomonadota</taxon>
        <taxon>Betaproteobacteria</taxon>
        <taxon>Nitrosomonadales</taxon>
        <taxon>Nitrosomonadaceae</taxon>
        <taxon>Nitrosospira</taxon>
    </lineage>
</organism>
<dbReference type="RefSeq" id="WP_074633923.1">
    <property type="nucleotide sequence ID" value="NZ_FNKY01000001.1"/>
</dbReference>
<protein>
    <submittedName>
        <fullName evidence="3">Uncharacterized protein</fullName>
    </submittedName>
</protein>
<proteinExistence type="predicted"/>
<sequence>MKYLLLLLTLVCGSAHATNIWYALFVNEGDVKPNYFYLTNTHSDACELPWFVAKMESNEGKILNKEPICWSIGWEILPNIRFPKNNEVFLNVSGFTIVPGALKEWKPIVDASRQAYDKLNALKTPEERERDYTTSRRTRTDWFQFSSQNPEDAKRLSGLANPRP</sequence>
<evidence type="ECO:0000313" key="4">
    <source>
        <dbReference type="Proteomes" id="UP000183471"/>
    </source>
</evidence>
<keyword evidence="4" id="KW-1185">Reference proteome</keyword>
<evidence type="ECO:0000313" key="3">
    <source>
        <dbReference type="EMBL" id="SDQ98143.1"/>
    </source>
</evidence>
<name>A0ABY0TKK6_9PROT</name>
<reference evidence="3 4" key="1">
    <citation type="submission" date="2016-10" db="EMBL/GenBank/DDBJ databases">
        <authorList>
            <person name="Varghese N."/>
            <person name="Submissions S."/>
        </authorList>
    </citation>
    <scope>NUCLEOTIDE SEQUENCE [LARGE SCALE GENOMIC DNA]</scope>
    <source>
        <strain evidence="3 4">Nl1</strain>
    </source>
</reference>
<evidence type="ECO:0000256" key="1">
    <source>
        <dbReference type="SAM" id="MobiDB-lite"/>
    </source>
</evidence>
<keyword evidence="2" id="KW-0732">Signal</keyword>
<feature type="compositionally biased region" description="Basic and acidic residues" evidence="1">
    <location>
        <begin position="125"/>
        <end position="140"/>
    </location>
</feature>
<feature type="compositionally biased region" description="Polar residues" evidence="1">
    <location>
        <begin position="141"/>
        <end position="150"/>
    </location>
</feature>
<feature type="signal peptide" evidence="2">
    <location>
        <begin position="1"/>
        <end position="17"/>
    </location>
</feature>
<accession>A0ABY0TKK6</accession>
<feature type="chain" id="PRO_5046917688" evidence="2">
    <location>
        <begin position="18"/>
        <end position="164"/>
    </location>
</feature>
<comment type="caution">
    <text evidence="3">The sequence shown here is derived from an EMBL/GenBank/DDBJ whole genome shotgun (WGS) entry which is preliminary data.</text>
</comment>
<feature type="region of interest" description="Disordered" evidence="1">
    <location>
        <begin position="125"/>
        <end position="164"/>
    </location>
</feature>